<dbReference type="InterPro" id="IPR032179">
    <property type="entry name" value="Cry22Aa_Ig-like"/>
</dbReference>
<feature type="domain" description="Pesticidal crystal protein Cry22Aa Ig-like" evidence="1">
    <location>
        <begin position="124"/>
        <end position="193"/>
    </location>
</feature>
<gene>
    <name evidence="2" type="ORF">GCM10009114_30220</name>
</gene>
<reference evidence="2 3" key="1">
    <citation type="journal article" date="2019" name="Int. J. Syst. Evol. Microbiol.">
        <title>The Global Catalogue of Microorganisms (GCM) 10K type strain sequencing project: providing services to taxonomists for standard genome sequencing and annotation.</title>
        <authorList>
            <consortium name="The Broad Institute Genomics Platform"/>
            <consortium name="The Broad Institute Genome Sequencing Center for Infectious Disease"/>
            <person name="Wu L."/>
            <person name="Ma J."/>
        </authorList>
    </citation>
    <scope>NUCLEOTIDE SEQUENCE [LARGE SCALE GENOMIC DNA]</scope>
    <source>
        <strain evidence="2 3">JCM 15896</strain>
    </source>
</reference>
<keyword evidence="3" id="KW-1185">Reference proteome</keyword>
<dbReference type="RefSeq" id="WP_343861454.1">
    <property type="nucleotide sequence ID" value="NZ_BAAAFD010000010.1"/>
</dbReference>
<dbReference type="InterPro" id="IPR013783">
    <property type="entry name" value="Ig-like_fold"/>
</dbReference>
<dbReference type="EMBL" id="BAAAFD010000010">
    <property type="protein sequence ID" value="GAA0858891.1"/>
    <property type="molecule type" value="Genomic_DNA"/>
</dbReference>
<dbReference type="PANTHER" id="PTHR24273">
    <property type="entry name" value="FI04643P-RELATED"/>
    <property type="match status" value="1"/>
</dbReference>
<organism evidence="2 3">
    <name type="scientific">Aliiglaciecola litoralis</name>
    <dbReference type="NCBI Taxonomy" id="582857"/>
    <lineage>
        <taxon>Bacteria</taxon>
        <taxon>Pseudomonadati</taxon>
        <taxon>Pseudomonadota</taxon>
        <taxon>Gammaproteobacteria</taxon>
        <taxon>Alteromonadales</taxon>
        <taxon>Alteromonadaceae</taxon>
        <taxon>Aliiglaciecola</taxon>
    </lineage>
</organism>
<dbReference type="PANTHER" id="PTHR24273:SF32">
    <property type="entry name" value="HYALIN"/>
    <property type="match status" value="1"/>
</dbReference>
<dbReference type="Gene3D" id="2.60.40.10">
    <property type="entry name" value="Immunoglobulins"/>
    <property type="match status" value="3"/>
</dbReference>
<evidence type="ECO:0000313" key="2">
    <source>
        <dbReference type="EMBL" id="GAA0858891.1"/>
    </source>
</evidence>
<dbReference type="Proteomes" id="UP001500359">
    <property type="component" value="Unassembled WGS sequence"/>
</dbReference>
<feature type="domain" description="Pesticidal crystal protein Cry22Aa Ig-like" evidence="1">
    <location>
        <begin position="47"/>
        <end position="116"/>
    </location>
</feature>
<comment type="caution">
    <text evidence="2">The sequence shown here is derived from an EMBL/GenBank/DDBJ whole genome shotgun (WGS) entry which is preliminary data.</text>
</comment>
<proteinExistence type="predicted"/>
<sequence length="1025" mass="108639">MKAQYSQNSIRIDRYLLNSFIVLLLLIVIGCGSDNDNPVNDTTAPVISVTGDNPATVDHADTYSDAGATANDDIDGNVSVTSSGSVDTSTVGSYTITYSATDTSGNQSTAIRTVNVVDGTAPDITITGDNPTSVGQNEEYQDQGATAEDAVDGDVAVTTSGTVDSSTLGEYIITYTASDEAGNQATATRTVNVIDVTAPEITVTGNNPATVVQNTEYTDAGATAVDDTDGTVNVTSSGEVDTSTVGEYTITYTAVDVAGNQATAQRTVNVEPPTIRGVAAAGAAIVGTVTVKGSLGVSTSALIEIDGSYNVDVTGLTPPYRIRAEGTVGGKTYRLHSYAEQSDIGNTVNITPFTDLIVANTAQQLAASFFDSDSMSSLDADELAAQESALQNKLQQVFDALGLGTAIDLLRTAFNADHSGLDAALDLVLIGSAEENVVTITNLLDNSTISDDISDPDDNSEVLTVDPDAVTVAVSDTQAIANLFESLAQAFATGLPNPDDIENLFNQDFLENDSGRSEFLTNITTDPQTVGLAFASVSIAELDSSLGTATVSFNVIFEQQVDKESITWFAARNDDLGWQLLGDQRIVDISELGYHCNDYDGTDGVEGGCGINTSIYDNNFDNNGTGGLPIASASVKLIDGSDGTTVKHTLFLGNPENSSAGDLQVYNEGNGSYQGDWRAFGMGLGEIDPSLFVPGDVVEYNLYTQDLDLTNPVAPEVSVGTEVATYTTEIGFEPEIVGRYPIATIETQSAIENFDINDDLLVEWTLVEGTVSDEVLISINDAQNNRIEIWDESFSSDTTSVTFDAAMFESAIEDNPDFDPNSEQLSLLIRIYAEDEVTGQSHSTDYRVNFGNQSLACDYESGWDEGDGEEFGAPINPNSFADFEEVVASCGGSQQFTFADVAGKTFSSDGESATFSDTGAGTFDDPATGQFQDDSGDEPISFEWYIENVGVNTLLVIYSDSTIDSQLPEDFVFRESLALISVNGTMGQSGAEYHFVIYTEQSNYGDMVRESGDDGEIWNSFDILQ</sequence>
<dbReference type="PROSITE" id="PS51257">
    <property type="entry name" value="PROKAR_LIPOPROTEIN"/>
    <property type="match status" value="1"/>
</dbReference>
<dbReference type="Pfam" id="PF16403">
    <property type="entry name" value="Bact_surface_Ig-like"/>
    <property type="match status" value="3"/>
</dbReference>
<protein>
    <recommendedName>
        <fullName evidence="1">Pesticidal crystal protein Cry22Aa Ig-like domain-containing protein</fullName>
    </recommendedName>
</protein>
<evidence type="ECO:0000313" key="3">
    <source>
        <dbReference type="Proteomes" id="UP001500359"/>
    </source>
</evidence>
<evidence type="ECO:0000259" key="1">
    <source>
        <dbReference type="Pfam" id="PF16403"/>
    </source>
</evidence>
<accession>A0ABN1LQ05</accession>
<name>A0ABN1LQ05_9ALTE</name>
<feature type="domain" description="Pesticidal crystal protein Cry22Aa Ig-like" evidence="1">
    <location>
        <begin position="201"/>
        <end position="270"/>
    </location>
</feature>